<protein>
    <recommendedName>
        <fullName evidence="9">Heme-copper oxidase subunit III family profile domain-containing protein</fullName>
    </recommendedName>
</protein>
<proteinExistence type="inferred from homology"/>
<keyword evidence="5 8" id="KW-1133">Transmembrane helix</keyword>
<reference evidence="10" key="1">
    <citation type="submission" date="2016-01" db="EMBL/GenBank/DDBJ databases">
        <title>Genome sequencing of Roseivirga ehrenbergii KMM 6017.</title>
        <authorList>
            <person name="Selvaratnam C."/>
            <person name="Thevarajoo S."/>
            <person name="Goh K.M."/>
            <person name="Ee R."/>
            <person name="Chan K.-G."/>
            <person name="Chong C.S."/>
        </authorList>
    </citation>
    <scope>NUCLEOTIDE SEQUENCE [LARGE SCALE GENOMIC DNA]</scope>
    <source>
        <strain evidence="10">KMM 6017</strain>
    </source>
</reference>
<dbReference type="InterPro" id="IPR024791">
    <property type="entry name" value="Cyt_c/ubiquinol_Oxase_su3"/>
</dbReference>
<dbReference type="EMBL" id="LQZQ01000002">
    <property type="protein sequence ID" value="KYG81617.1"/>
    <property type="molecule type" value="Genomic_DNA"/>
</dbReference>
<dbReference type="SUPFAM" id="SSF81452">
    <property type="entry name" value="Cytochrome c oxidase subunit III-like"/>
    <property type="match status" value="1"/>
</dbReference>
<feature type="transmembrane region" description="Helical" evidence="8">
    <location>
        <begin position="97"/>
        <end position="114"/>
    </location>
</feature>
<feature type="transmembrane region" description="Helical" evidence="8">
    <location>
        <begin position="64"/>
        <end position="85"/>
    </location>
</feature>
<evidence type="ECO:0000256" key="2">
    <source>
        <dbReference type="ARBA" id="ARBA00010581"/>
    </source>
</evidence>
<dbReference type="Proteomes" id="UP000075583">
    <property type="component" value="Unassembled WGS sequence"/>
</dbReference>
<dbReference type="AlphaFoldDB" id="A0A150XS91"/>
<accession>A0A150XS91</accession>
<dbReference type="Pfam" id="PF00510">
    <property type="entry name" value="COX3"/>
    <property type="match status" value="1"/>
</dbReference>
<evidence type="ECO:0000256" key="4">
    <source>
        <dbReference type="ARBA" id="ARBA00022692"/>
    </source>
</evidence>
<dbReference type="PROSITE" id="PS50253">
    <property type="entry name" value="COX3"/>
    <property type="match status" value="1"/>
</dbReference>
<evidence type="ECO:0000259" key="9">
    <source>
        <dbReference type="PROSITE" id="PS50253"/>
    </source>
</evidence>
<name>A0A150XS91_ROSEK</name>
<dbReference type="RefSeq" id="WP_062588716.1">
    <property type="nucleotide sequence ID" value="NZ_LQZQ01000002.1"/>
</dbReference>
<dbReference type="Gene3D" id="1.20.120.80">
    <property type="entry name" value="Cytochrome c oxidase, subunit III, four-helix bundle"/>
    <property type="match status" value="1"/>
</dbReference>
<evidence type="ECO:0000256" key="3">
    <source>
        <dbReference type="ARBA" id="ARBA00022475"/>
    </source>
</evidence>
<dbReference type="PANTHER" id="PTHR11403">
    <property type="entry name" value="CYTOCHROME C OXIDASE SUBUNIT III"/>
    <property type="match status" value="1"/>
</dbReference>
<feature type="transmembrane region" description="Helical" evidence="8">
    <location>
        <begin position="189"/>
        <end position="206"/>
    </location>
</feature>
<sequence length="208" mass="24240">MKKEKVRIGLRREAFNKMEQIHPHQIMLYVALIGSSVLFLFLVVAFTASRPIHSDFLKIEFPKFFVVSTVLMLLSSFSVSKIIPAYEKDELEELKKWLGITFLLGLAFATSQFLGWRELQENQILFSGVRSGAYLYVITGLHVIHVLAILLYAVRLLVKCNKVSLDAVQSLIYCTNPYQKIRFKMLTDFWHFVDVLWLLLFFYLLFSF</sequence>
<feature type="transmembrane region" description="Helical" evidence="8">
    <location>
        <begin position="26"/>
        <end position="48"/>
    </location>
</feature>
<evidence type="ECO:0000256" key="5">
    <source>
        <dbReference type="ARBA" id="ARBA00022989"/>
    </source>
</evidence>
<dbReference type="STRING" id="279360.MB14_13615"/>
<evidence type="ECO:0000256" key="1">
    <source>
        <dbReference type="ARBA" id="ARBA00004651"/>
    </source>
</evidence>
<dbReference type="InterPro" id="IPR035973">
    <property type="entry name" value="Cyt_c_oxidase_su3-like_sf"/>
</dbReference>
<dbReference type="InterPro" id="IPR000298">
    <property type="entry name" value="Cyt_c_oxidase-like_su3"/>
</dbReference>
<comment type="similarity">
    <text evidence="2 7">Belongs to the cytochrome c oxidase subunit 3 family.</text>
</comment>
<dbReference type="InterPro" id="IPR013833">
    <property type="entry name" value="Cyt_c_oxidase_su3_a-hlx"/>
</dbReference>
<evidence type="ECO:0000256" key="8">
    <source>
        <dbReference type="SAM" id="Phobius"/>
    </source>
</evidence>
<dbReference type="PANTHER" id="PTHR11403:SF2">
    <property type="entry name" value="CYTOCHROME BO(3) UBIQUINOL OXIDASE SUBUNIT 3"/>
    <property type="match status" value="1"/>
</dbReference>
<evidence type="ECO:0000256" key="6">
    <source>
        <dbReference type="ARBA" id="ARBA00023136"/>
    </source>
</evidence>
<dbReference type="GO" id="GO:0004129">
    <property type="term" value="F:cytochrome-c oxidase activity"/>
    <property type="evidence" value="ECO:0007669"/>
    <property type="project" value="InterPro"/>
</dbReference>
<evidence type="ECO:0000256" key="7">
    <source>
        <dbReference type="RuleBase" id="RU003376"/>
    </source>
</evidence>
<evidence type="ECO:0000313" key="10">
    <source>
        <dbReference type="EMBL" id="KYG81617.1"/>
    </source>
</evidence>
<dbReference type="GO" id="GO:0005886">
    <property type="term" value="C:plasma membrane"/>
    <property type="evidence" value="ECO:0007669"/>
    <property type="project" value="UniProtKB-SubCell"/>
</dbReference>
<evidence type="ECO:0000313" key="11">
    <source>
        <dbReference type="Proteomes" id="UP000075583"/>
    </source>
</evidence>
<dbReference type="OrthoDB" id="9810850at2"/>
<comment type="subcellular location">
    <subcellularLocation>
        <location evidence="1 7">Cell membrane</location>
        <topology evidence="1 7">Multi-pass membrane protein</topology>
    </subcellularLocation>
</comment>
<feature type="domain" description="Heme-copper oxidase subunit III family profile" evidence="9">
    <location>
        <begin position="1"/>
        <end position="208"/>
    </location>
</feature>
<comment type="caution">
    <text evidence="10">The sequence shown here is derived from an EMBL/GenBank/DDBJ whole genome shotgun (WGS) entry which is preliminary data.</text>
</comment>
<keyword evidence="3" id="KW-1003">Cell membrane</keyword>
<feature type="transmembrane region" description="Helical" evidence="8">
    <location>
        <begin position="134"/>
        <end position="154"/>
    </location>
</feature>
<keyword evidence="6 8" id="KW-0472">Membrane</keyword>
<gene>
    <name evidence="10" type="ORF">MB14_13615</name>
</gene>
<organism evidence="10 11">
    <name type="scientific">Roseivirga ehrenbergii (strain DSM 102268 / JCM 13514 / KCTC 12282 / NCIMB 14502 / KMM 6017)</name>
    <dbReference type="NCBI Taxonomy" id="279360"/>
    <lineage>
        <taxon>Bacteria</taxon>
        <taxon>Pseudomonadati</taxon>
        <taxon>Bacteroidota</taxon>
        <taxon>Cytophagia</taxon>
        <taxon>Cytophagales</taxon>
        <taxon>Roseivirgaceae</taxon>
        <taxon>Roseivirga</taxon>
    </lineage>
</organism>
<keyword evidence="4 7" id="KW-0812">Transmembrane</keyword>
<keyword evidence="11" id="KW-1185">Reference proteome</keyword>
<dbReference type="GO" id="GO:0019646">
    <property type="term" value="P:aerobic electron transport chain"/>
    <property type="evidence" value="ECO:0007669"/>
    <property type="project" value="InterPro"/>
</dbReference>